<evidence type="ECO:0000256" key="1">
    <source>
        <dbReference type="ARBA" id="ARBA00002510"/>
    </source>
</evidence>
<evidence type="ECO:0000256" key="9">
    <source>
        <dbReference type="ARBA" id="ARBA00023065"/>
    </source>
</evidence>
<gene>
    <name evidence="15" type="ORF">CINS_0037</name>
</gene>
<keyword evidence="11 13" id="KW-0472">Membrane</keyword>
<evidence type="ECO:0000256" key="11">
    <source>
        <dbReference type="ARBA" id="ARBA00023136"/>
    </source>
</evidence>
<evidence type="ECO:0000256" key="2">
    <source>
        <dbReference type="ARBA" id="ARBA00004651"/>
    </source>
</evidence>
<dbReference type="GO" id="GO:0005886">
    <property type="term" value="C:plasma membrane"/>
    <property type="evidence" value="ECO:0007669"/>
    <property type="project" value="UniProtKB-SubCell"/>
</dbReference>
<dbReference type="Proteomes" id="UP000031163">
    <property type="component" value="Chromosome"/>
</dbReference>
<feature type="transmembrane region" description="Helical" evidence="13">
    <location>
        <begin position="272"/>
        <end position="297"/>
    </location>
</feature>
<reference evidence="15 16" key="1">
    <citation type="journal article" date="2014" name="Genome Biol. Evol.">
        <title>Comparative Genomics of the Campylobacter lari Group.</title>
        <authorList>
            <person name="Miller W.G."/>
            <person name="Yee E."/>
            <person name="Chapman M.H."/>
            <person name="Smith T.P."/>
            <person name="Bono J.L."/>
            <person name="Huynh S."/>
            <person name="Parker C.T."/>
            <person name="Vandamme P."/>
            <person name="Luong K."/>
            <person name="Korlach J."/>
        </authorList>
    </citation>
    <scope>NUCLEOTIDE SEQUENCE [LARGE SCALE GENOMIC DNA]</scope>
    <source>
        <strain evidence="15 16">NCTC 12927</strain>
    </source>
</reference>
<dbReference type="GO" id="GO:0046583">
    <property type="term" value="F:monoatomic cation efflux transmembrane transporter activity"/>
    <property type="evidence" value="ECO:0007669"/>
    <property type="project" value="TreeGrafter"/>
</dbReference>
<dbReference type="STRING" id="1031564.CINS_0037"/>
<keyword evidence="6" id="KW-0533">Nickel</keyword>
<protein>
    <recommendedName>
        <fullName evidence="13">Nickel/cobalt efflux system</fullName>
    </recommendedName>
</protein>
<feature type="transmembrane region" description="Helical" evidence="13">
    <location>
        <begin position="349"/>
        <end position="372"/>
    </location>
</feature>
<proteinExistence type="inferred from homology"/>
<evidence type="ECO:0000256" key="6">
    <source>
        <dbReference type="ARBA" id="ARBA00022596"/>
    </source>
</evidence>
<keyword evidence="9" id="KW-0406">Ion transport</keyword>
<organism evidence="15 16">
    <name type="scientific">Campylobacter insulaenigrae NCTC 12927</name>
    <dbReference type="NCBI Taxonomy" id="1031564"/>
    <lineage>
        <taxon>Bacteria</taxon>
        <taxon>Pseudomonadati</taxon>
        <taxon>Campylobacterota</taxon>
        <taxon>Epsilonproteobacteria</taxon>
        <taxon>Campylobacterales</taxon>
        <taxon>Campylobacteraceae</taxon>
        <taxon>Campylobacter</taxon>
    </lineage>
</organism>
<sequence length="443" mass="51166">MRILFILFFLAFKGLYACALCAAYTPSANVQLDFNTSKESITQIDVKWEFSEEFFNVLLENYDLNYNNKFDDDELVNIKYTLLDYIEPKNFLTQFQFYDLDDTIYIKEFKNPTLYTNNSQLFFEYKIILNLPIKDKTTFSIQIHDDGGFFNFKFKNDGFMTLDSNYYLALNPNLNLMFLQIHKGKIPDSMFIEKSKDTPKQSQNLLSKLNQLNNDLFAYIKDLLQKEFDIKTFLILLSISFAYGVFHASAPGHAKMLTSAYFMTHKSSFLKIFYFVLRIGIIHILSAFLLVSIGVVLLENLLKDVNNQAGYILTQITSLCIIFIALFMLSKKILHTHIYNCSCCNHNKLNEWGIILGAALVPCPGVVLLFVFAYEFSFFYAISSAVFITLGMCLVLFLFAISANKFHKSLKHQRLRLALEYLGIVVMLAFGMFLFINTRASVF</sequence>
<feature type="transmembrane region" description="Helical" evidence="13">
    <location>
        <begin position="378"/>
        <end position="403"/>
    </location>
</feature>
<name>A0A0A8GZV3_9BACT</name>
<evidence type="ECO:0000256" key="5">
    <source>
        <dbReference type="ARBA" id="ARBA00022475"/>
    </source>
</evidence>
<feature type="chain" id="PRO_5002054030" description="Nickel/cobalt efflux system" evidence="14">
    <location>
        <begin position="20"/>
        <end position="443"/>
    </location>
</feature>
<keyword evidence="12" id="KW-0170">Cobalt</keyword>
<dbReference type="GO" id="GO:0006824">
    <property type="term" value="P:cobalt ion transport"/>
    <property type="evidence" value="ECO:0007669"/>
    <property type="project" value="UniProtKB-KW"/>
</dbReference>
<dbReference type="GO" id="GO:0015099">
    <property type="term" value="F:nickel cation transmembrane transporter activity"/>
    <property type="evidence" value="ECO:0007669"/>
    <property type="project" value="UniProtKB-UniRule"/>
</dbReference>
<dbReference type="EMBL" id="CP007770">
    <property type="protein sequence ID" value="AJC87050.1"/>
    <property type="molecule type" value="Genomic_DNA"/>
</dbReference>
<dbReference type="Pfam" id="PF03824">
    <property type="entry name" value="NicO"/>
    <property type="match status" value="1"/>
</dbReference>
<dbReference type="AlphaFoldDB" id="A0A0A8GZV3"/>
<evidence type="ECO:0000256" key="13">
    <source>
        <dbReference type="RuleBase" id="RU362101"/>
    </source>
</evidence>
<keyword evidence="10" id="KW-0921">Nickel transport</keyword>
<dbReference type="GO" id="GO:0010045">
    <property type="term" value="P:response to nickel cation"/>
    <property type="evidence" value="ECO:0007669"/>
    <property type="project" value="TreeGrafter"/>
</dbReference>
<keyword evidence="3" id="KW-0171">Cobalt transport</keyword>
<comment type="subcellular location">
    <subcellularLocation>
        <location evidence="2 13">Cell membrane</location>
        <topology evidence="2 13">Multi-pass membrane protein</topology>
    </subcellularLocation>
</comment>
<evidence type="ECO:0000313" key="15">
    <source>
        <dbReference type="EMBL" id="AJC87050.1"/>
    </source>
</evidence>
<keyword evidence="14" id="KW-0732">Signal</keyword>
<accession>A0A0A8GZV3</accession>
<keyword evidence="5" id="KW-1003">Cell membrane</keyword>
<keyword evidence="7 13" id="KW-0812">Transmembrane</keyword>
<dbReference type="RefSeq" id="WP_039648834.1">
    <property type="nucleotide sequence ID" value="NZ_CP007770.1"/>
</dbReference>
<evidence type="ECO:0000256" key="10">
    <source>
        <dbReference type="ARBA" id="ARBA00023112"/>
    </source>
</evidence>
<feature type="transmembrane region" description="Helical" evidence="13">
    <location>
        <begin position="309"/>
        <end position="329"/>
    </location>
</feature>
<evidence type="ECO:0000256" key="3">
    <source>
        <dbReference type="ARBA" id="ARBA00022426"/>
    </source>
</evidence>
<comment type="similarity">
    <text evidence="13">Belongs to the NiCoT transporter (TC 2.A.52) family.</text>
</comment>
<feature type="signal peptide" evidence="14">
    <location>
        <begin position="1"/>
        <end position="19"/>
    </location>
</feature>
<dbReference type="PANTHER" id="PTHR40659">
    <property type="entry name" value="NICKEL/COBALT EFFLUX SYSTEM RCNA"/>
    <property type="match status" value="1"/>
</dbReference>
<evidence type="ECO:0000256" key="4">
    <source>
        <dbReference type="ARBA" id="ARBA00022448"/>
    </source>
</evidence>
<dbReference type="HOGENOM" id="CLU_573339_0_0_7"/>
<dbReference type="PANTHER" id="PTHR40659:SF1">
    <property type="entry name" value="NICKEL_COBALT EFFLUX SYSTEM RCNA"/>
    <property type="match status" value="1"/>
</dbReference>
<dbReference type="KEGG" id="cis:CINS_0037"/>
<feature type="transmembrane region" description="Helical" evidence="13">
    <location>
        <begin position="233"/>
        <end position="251"/>
    </location>
</feature>
<evidence type="ECO:0000256" key="12">
    <source>
        <dbReference type="ARBA" id="ARBA00023285"/>
    </source>
</evidence>
<evidence type="ECO:0000256" key="7">
    <source>
        <dbReference type="ARBA" id="ARBA00022692"/>
    </source>
</evidence>
<dbReference type="GeneID" id="74430860"/>
<keyword evidence="8 13" id="KW-1133">Transmembrane helix</keyword>
<evidence type="ECO:0000256" key="8">
    <source>
        <dbReference type="ARBA" id="ARBA00022989"/>
    </source>
</evidence>
<evidence type="ECO:0000313" key="16">
    <source>
        <dbReference type="Proteomes" id="UP000031163"/>
    </source>
</evidence>
<dbReference type="GO" id="GO:0032025">
    <property type="term" value="P:response to cobalt ion"/>
    <property type="evidence" value="ECO:0007669"/>
    <property type="project" value="TreeGrafter"/>
</dbReference>
<keyword evidence="4 13" id="KW-0813">Transport</keyword>
<comment type="function">
    <text evidence="1">Efflux system for nickel and cobalt.</text>
</comment>
<evidence type="ECO:0000256" key="14">
    <source>
        <dbReference type="SAM" id="SignalP"/>
    </source>
</evidence>
<dbReference type="InterPro" id="IPR011541">
    <property type="entry name" value="Ni/Co_transpt_high_affinity"/>
</dbReference>
<feature type="transmembrane region" description="Helical" evidence="13">
    <location>
        <begin position="415"/>
        <end position="436"/>
    </location>
</feature>
<dbReference type="InterPro" id="IPR051224">
    <property type="entry name" value="NiCoT_RcnA"/>
</dbReference>